<accession>A0A9C7GC67</accession>
<keyword evidence="1" id="KW-0472">Membrane</keyword>
<reference evidence="2" key="1">
    <citation type="submission" date="2021-10" db="EMBL/GenBank/DDBJ databases">
        <authorList>
            <person name="Criscuolo A."/>
        </authorList>
    </citation>
    <scope>NUCLEOTIDE SEQUENCE</scope>
    <source>
        <strain evidence="2">CIP111885</strain>
    </source>
</reference>
<protein>
    <submittedName>
        <fullName evidence="2">Uncharacterized protein</fullName>
    </submittedName>
</protein>
<name>A0A9C7GC67_9BACI</name>
<keyword evidence="1" id="KW-1133">Transmembrane helix</keyword>
<evidence type="ECO:0000256" key="1">
    <source>
        <dbReference type="SAM" id="Phobius"/>
    </source>
</evidence>
<dbReference type="Proteomes" id="UP000789845">
    <property type="component" value="Unassembled WGS sequence"/>
</dbReference>
<comment type="caution">
    <text evidence="2">The sequence shown here is derived from an EMBL/GenBank/DDBJ whole genome shotgun (WGS) entry which is preliminary data.</text>
</comment>
<keyword evidence="3" id="KW-1185">Reference proteome</keyword>
<proteinExistence type="predicted"/>
<evidence type="ECO:0000313" key="2">
    <source>
        <dbReference type="EMBL" id="CAG9609427.1"/>
    </source>
</evidence>
<keyword evidence="1" id="KW-0812">Transmembrane</keyword>
<dbReference type="EMBL" id="CAKJTG010000019">
    <property type="protein sequence ID" value="CAG9609427.1"/>
    <property type="molecule type" value="Genomic_DNA"/>
</dbReference>
<organism evidence="2 3">
    <name type="scientific">Pseudoneobacillus rhizosphaerae</name>
    <dbReference type="NCBI Taxonomy" id="2880968"/>
    <lineage>
        <taxon>Bacteria</taxon>
        <taxon>Bacillati</taxon>
        <taxon>Bacillota</taxon>
        <taxon>Bacilli</taxon>
        <taxon>Bacillales</taxon>
        <taxon>Bacillaceae</taxon>
        <taxon>Pseudoneobacillus</taxon>
    </lineage>
</organism>
<feature type="transmembrane region" description="Helical" evidence="1">
    <location>
        <begin position="38"/>
        <end position="56"/>
    </location>
</feature>
<gene>
    <name evidence="2" type="ORF">NEOCIP111885_03169</name>
</gene>
<sequence>MLFFAVLVLIVFFAISLYNGYNGWVWLNSKCTFKYKKSYFLLIALLSVSFIFGRLLDSKILDLIGGYFIGGLNPVGFRLFCF</sequence>
<dbReference type="AlphaFoldDB" id="A0A9C7GC67"/>
<evidence type="ECO:0000313" key="3">
    <source>
        <dbReference type="Proteomes" id="UP000789845"/>
    </source>
</evidence>